<dbReference type="CDD" id="cd07516">
    <property type="entry name" value="HAD_Pase"/>
    <property type="match status" value="1"/>
</dbReference>
<dbReference type="PANTHER" id="PTHR47267">
    <property type="match status" value="1"/>
</dbReference>
<dbReference type="InterPro" id="IPR036412">
    <property type="entry name" value="HAD-like_sf"/>
</dbReference>
<dbReference type="PROSITE" id="PS01229">
    <property type="entry name" value="COF_2"/>
    <property type="match status" value="1"/>
</dbReference>
<dbReference type="NCBIfam" id="TIGR00099">
    <property type="entry name" value="Cof-subfamily"/>
    <property type="match status" value="1"/>
</dbReference>
<evidence type="ECO:0000256" key="3">
    <source>
        <dbReference type="ARBA" id="ARBA00022801"/>
    </source>
</evidence>
<name>A0ABP8UVU8_9GAMM</name>
<keyword evidence="4" id="KW-0460">Magnesium</keyword>
<dbReference type="InterPro" id="IPR006379">
    <property type="entry name" value="HAD-SF_hydro_IIB"/>
</dbReference>
<sequence length="276" mass="30428">MLQLIAADLDGTLLTPEHRLGSHTTSTLKRLIQEGYQLILASGRHASEVSDLRSSLEIPAFMITANGARVYTPTNTLLFQKNLPEDIVQAMISTLIDKPGITVHLYKDSGWYFNQYDEQLLSYHKDTPLPRFFCNGEALPTAFVAKLFFTCQDISRLAAYGEALRSRFSGKVDITCSLPWSMEITAAGTSKGNAMQRIAQHLNLSPKQCIAFGDGLNDADMLTAAGKGIIMENADERLKQLLPEMEIIGPNANETVAAYLENTFLLNDPGINAVMR</sequence>
<dbReference type="GO" id="GO:0016787">
    <property type="term" value="F:hydrolase activity"/>
    <property type="evidence" value="ECO:0007669"/>
    <property type="project" value="UniProtKB-KW"/>
</dbReference>
<comment type="similarity">
    <text evidence="5">Belongs to the HAD-like hydrolase superfamily. Cof family.</text>
</comment>
<dbReference type="SFLD" id="SFLDS00003">
    <property type="entry name" value="Haloacid_Dehalogenase"/>
    <property type="match status" value="1"/>
</dbReference>
<dbReference type="RefSeq" id="WP_345193129.1">
    <property type="nucleotide sequence ID" value="NZ_BAABFL010000016.1"/>
</dbReference>
<keyword evidence="2" id="KW-0479">Metal-binding</keyword>
<dbReference type="InterPro" id="IPR000150">
    <property type="entry name" value="Cof"/>
</dbReference>
<comment type="cofactor">
    <cofactor evidence="1">
        <name>Mg(2+)</name>
        <dbReference type="ChEBI" id="CHEBI:18420"/>
    </cofactor>
</comment>
<dbReference type="NCBIfam" id="TIGR01484">
    <property type="entry name" value="HAD-SF-IIB"/>
    <property type="match status" value="1"/>
</dbReference>
<dbReference type="Gene3D" id="3.40.50.1000">
    <property type="entry name" value="HAD superfamily/HAD-like"/>
    <property type="match status" value="1"/>
</dbReference>
<comment type="caution">
    <text evidence="6">The sequence shown here is derived from an EMBL/GenBank/DDBJ whole genome shotgun (WGS) entry which is preliminary data.</text>
</comment>
<dbReference type="PANTHER" id="PTHR47267:SF4">
    <property type="entry name" value="PYRIDOXAL PHOSPHATE PHOSPHATASE YIGL"/>
    <property type="match status" value="1"/>
</dbReference>
<dbReference type="Proteomes" id="UP001500604">
    <property type="component" value="Unassembled WGS sequence"/>
</dbReference>
<dbReference type="InterPro" id="IPR023214">
    <property type="entry name" value="HAD_sf"/>
</dbReference>
<gene>
    <name evidence="6" type="ORF">GCM10023116_02880</name>
</gene>
<protein>
    <submittedName>
        <fullName evidence="6">Cof-type HAD-IIB family hydrolase</fullName>
    </submittedName>
</protein>
<keyword evidence="3 6" id="KW-0378">Hydrolase</keyword>
<dbReference type="SUPFAM" id="SSF56784">
    <property type="entry name" value="HAD-like"/>
    <property type="match status" value="1"/>
</dbReference>
<evidence type="ECO:0000256" key="5">
    <source>
        <dbReference type="ARBA" id="ARBA00034778"/>
    </source>
</evidence>
<dbReference type="EMBL" id="BAABFL010000016">
    <property type="protein sequence ID" value="GAA4648026.1"/>
    <property type="molecule type" value="Genomic_DNA"/>
</dbReference>
<dbReference type="Pfam" id="PF08282">
    <property type="entry name" value="Hydrolase_3"/>
    <property type="match status" value="1"/>
</dbReference>
<evidence type="ECO:0000313" key="7">
    <source>
        <dbReference type="Proteomes" id="UP001500604"/>
    </source>
</evidence>
<dbReference type="SFLD" id="SFLDG01140">
    <property type="entry name" value="C2.B:_Phosphomannomutase_and_P"/>
    <property type="match status" value="1"/>
</dbReference>
<keyword evidence="7" id="KW-1185">Reference proteome</keyword>
<evidence type="ECO:0000256" key="1">
    <source>
        <dbReference type="ARBA" id="ARBA00001946"/>
    </source>
</evidence>
<organism evidence="6 7">
    <name type="scientific">Kistimonas scapharcae</name>
    <dbReference type="NCBI Taxonomy" id="1036133"/>
    <lineage>
        <taxon>Bacteria</taxon>
        <taxon>Pseudomonadati</taxon>
        <taxon>Pseudomonadota</taxon>
        <taxon>Gammaproteobacteria</taxon>
        <taxon>Oceanospirillales</taxon>
        <taxon>Endozoicomonadaceae</taxon>
        <taxon>Kistimonas</taxon>
    </lineage>
</organism>
<evidence type="ECO:0000256" key="4">
    <source>
        <dbReference type="ARBA" id="ARBA00022842"/>
    </source>
</evidence>
<evidence type="ECO:0000256" key="2">
    <source>
        <dbReference type="ARBA" id="ARBA00022723"/>
    </source>
</evidence>
<reference evidence="7" key="1">
    <citation type="journal article" date="2019" name="Int. J. Syst. Evol. Microbiol.">
        <title>The Global Catalogue of Microorganisms (GCM) 10K type strain sequencing project: providing services to taxonomists for standard genome sequencing and annotation.</title>
        <authorList>
            <consortium name="The Broad Institute Genomics Platform"/>
            <consortium name="The Broad Institute Genome Sequencing Center for Infectious Disease"/>
            <person name="Wu L."/>
            <person name="Ma J."/>
        </authorList>
    </citation>
    <scope>NUCLEOTIDE SEQUENCE [LARGE SCALE GENOMIC DNA]</scope>
    <source>
        <strain evidence="7">JCM 17805</strain>
    </source>
</reference>
<dbReference type="Gene3D" id="3.30.1240.10">
    <property type="match status" value="1"/>
</dbReference>
<accession>A0ABP8UVU8</accession>
<dbReference type="PROSITE" id="PS01228">
    <property type="entry name" value="COF_1"/>
    <property type="match status" value="1"/>
</dbReference>
<proteinExistence type="inferred from homology"/>
<evidence type="ECO:0000313" key="6">
    <source>
        <dbReference type="EMBL" id="GAA4648026.1"/>
    </source>
</evidence>